<gene>
    <name evidence="1" type="ORF">AVDCRST_MAG22-3600</name>
</gene>
<proteinExistence type="predicted"/>
<dbReference type="AlphaFoldDB" id="A0A6J4Q7N7"/>
<dbReference type="SUPFAM" id="SSF51735">
    <property type="entry name" value="NAD(P)-binding Rossmann-fold domains"/>
    <property type="match status" value="1"/>
</dbReference>
<protein>
    <submittedName>
        <fullName evidence="1">Uncharacterized protein</fullName>
    </submittedName>
</protein>
<dbReference type="EMBL" id="CADCUV010000174">
    <property type="protein sequence ID" value="CAA9435219.1"/>
    <property type="molecule type" value="Genomic_DNA"/>
</dbReference>
<reference evidence="1" key="1">
    <citation type="submission" date="2020-02" db="EMBL/GenBank/DDBJ databases">
        <authorList>
            <person name="Meier V. D."/>
        </authorList>
    </citation>
    <scope>NUCLEOTIDE SEQUENCE</scope>
    <source>
        <strain evidence="1">AVDCRST_MAG22</strain>
    </source>
</reference>
<dbReference type="InterPro" id="IPR036291">
    <property type="entry name" value="NAD(P)-bd_dom_sf"/>
</dbReference>
<evidence type="ECO:0000313" key="1">
    <source>
        <dbReference type="EMBL" id="CAA9435219.1"/>
    </source>
</evidence>
<sequence length="73" mass="7658">MNRAHNAWRQEACVAETGLNGMGGRSALVTGAAKGLGRATAEPSFRVRLVRGVVVFLAVLAGAPNRRREGRAA</sequence>
<accession>A0A6J4Q7N7</accession>
<name>A0A6J4Q7N7_9ACTN</name>
<organism evidence="1">
    <name type="scientific">uncultured Rubrobacteraceae bacterium</name>
    <dbReference type="NCBI Taxonomy" id="349277"/>
    <lineage>
        <taxon>Bacteria</taxon>
        <taxon>Bacillati</taxon>
        <taxon>Actinomycetota</taxon>
        <taxon>Rubrobacteria</taxon>
        <taxon>Rubrobacterales</taxon>
        <taxon>Rubrobacteraceae</taxon>
        <taxon>environmental samples</taxon>
    </lineage>
</organism>